<keyword evidence="3" id="KW-1185">Reference proteome</keyword>
<dbReference type="Proteomes" id="UP000215914">
    <property type="component" value="Unassembled WGS sequence"/>
</dbReference>
<keyword evidence="1" id="KW-0812">Transmembrane</keyword>
<evidence type="ECO:0000313" key="2">
    <source>
        <dbReference type="EMBL" id="KAF5815765.1"/>
    </source>
</evidence>
<organism evidence="2 3">
    <name type="scientific">Helianthus annuus</name>
    <name type="common">Common sunflower</name>
    <dbReference type="NCBI Taxonomy" id="4232"/>
    <lineage>
        <taxon>Eukaryota</taxon>
        <taxon>Viridiplantae</taxon>
        <taxon>Streptophyta</taxon>
        <taxon>Embryophyta</taxon>
        <taxon>Tracheophyta</taxon>
        <taxon>Spermatophyta</taxon>
        <taxon>Magnoliopsida</taxon>
        <taxon>eudicotyledons</taxon>
        <taxon>Gunneridae</taxon>
        <taxon>Pentapetalae</taxon>
        <taxon>asterids</taxon>
        <taxon>campanulids</taxon>
        <taxon>Asterales</taxon>
        <taxon>Asteraceae</taxon>
        <taxon>Asteroideae</taxon>
        <taxon>Heliantheae alliance</taxon>
        <taxon>Heliantheae</taxon>
        <taxon>Helianthus</taxon>
    </lineage>
</organism>
<accession>A0A9K3NXK5</accession>
<keyword evidence="1" id="KW-0472">Membrane</keyword>
<reference evidence="2" key="1">
    <citation type="journal article" date="2017" name="Nature">
        <title>The sunflower genome provides insights into oil metabolism, flowering and Asterid evolution.</title>
        <authorList>
            <person name="Badouin H."/>
            <person name="Gouzy J."/>
            <person name="Grassa C.J."/>
            <person name="Murat F."/>
            <person name="Staton S.E."/>
            <person name="Cottret L."/>
            <person name="Lelandais-Briere C."/>
            <person name="Owens G.L."/>
            <person name="Carrere S."/>
            <person name="Mayjonade B."/>
            <person name="Legrand L."/>
            <person name="Gill N."/>
            <person name="Kane N.C."/>
            <person name="Bowers J.E."/>
            <person name="Hubner S."/>
            <person name="Bellec A."/>
            <person name="Berard A."/>
            <person name="Berges H."/>
            <person name="Blanchet N."/>
            <person name="Boniface M.C."/>
            <person name="Brunel D."/>
            <person name="Catrice O."/>
            <person name="Chaidir N."/>
            <person name="Claudel C."/>
            <person name="Donnadieu C."/>
            <person name="Faraut T."/>
            <person name="Fievet G."/>
            <person name="Helmstetter N."/>
            <person name="King M."/>
            <person name="Knapp S.J."/>
            <person name="Lai Z."/>
            <person name="Le Paslier M.C."/>
            <person name="Lippi Y."/>
            <person name="Lorenzon L."/>
            <person name="Mandel J.R."/>
            <person name="Marage G."/>
            <person name="Marchand G."/>
            <person name="Marquand E."/>
            <person name="Bret-Mestries E."/>
            <person name="Morien E."/>
            <person name="Nambeesan S."/>
            <person name="Nguyen T."/>
            <person name="Pegot-Espagnet P."/>
            <person name="Pouilly N."/>
            <person name="Raftis F."/>
            <person name="Sallet E."/>
            <person name="Schiex T."/>
            <person name="Thomas J."/>
            <person name="Vandecasteele C."/>
            <person name="Vares D."/>
            <person name="Vear F."/>
            <person name="Vautrin S."/>
            <person name="Crespi M."/>
            <person name="Mangin B."/>
            <person name="Burke J.M."/>
            <person name="Salse J."/>
            <person name="Munos S."/>
            <person name="Vincourt P."/>
            <person name="Rieseberg L.H."/>
            <person name="Langlade N.B."/>
        </authorList>
    </citation>
    <scope>NUCLEOTIDE SEQUENCE</scope>
    <source>
        <tissue evidence="2">Leaves</tissue>
    </source>
</reference>
<feature type="transmembrane region" description="Helical" evidence="1">
    <location>
        <begin position="12"/>
        <end position="29"/>
    </location>
</feature>
<evidence type="ECO:0000313" key="3">
    <source>
        <dbReference type="Proteomes" id="UP000215914"/>
    </source>
</evidence>
<dbReference type="Gramene" id="mRNA:HanXRQr2_Chr03g0126751">
    <property type="protein sequence ID" value="CDS:HanXRQr2_Chr03g0126751.1"/>
    <property type="gene ID" value="HanXRQr2_Chr03g0126751"/>
</dbReference>
<evidence type="ECO:0000256" key="1">
    <source>
        <dbReference type="SAM" id="Phobius"/>
    </source>
</evidence>
<dbReference type="AlphaFoldDB" id="A0A9K3NXK5"/>
<dbReference type="EMBL" id="MNCJ02000318">
    <property type="protein sequence ID" value="KAF5815765.1"/>
    <property type="molecule type" value="Genomic_DNA"/>
</dbReference>
<protein>
    <submittedName>
        <fullName evidence="2">Uncharacterized protein</fullName>
    </submittedName>
</protein>
<keyword evidence="1" id="KW-1133">Transmembrane helix</keyword>
<reference evidence="2" key="2">
    <citation type="submission" date="2020-06" db="EMBL/GenBank/DDBJ databases">
        <title>Helianthus annuus Genome sequencing and assembly Release 2.</title>
        <authorList>
            <person name="Gouzy J."/>
            <person name="Langlade N."/>
            <person name="Munos S."/>
        </authorList>
    </citation>
    <scope>NUCLEOTIDE SEQUENCE</scope>
    <source>
        <tissue evidence="2">Leaves</tissue>
    </source>
</reference>
<gene>
    <name evidence="2" type="ORF">HanXRQr2_Chr03g0126751</name>
</gene>
<proteinExistence type="predicted"/>
<sequence length="62" mass="7193">MIERRRLWNECLLLIVVVDGGGGLVSYIGEGMKTILDIKRATLLTFWIVSRGFRIGRWEVVW</sequence>
<comment type="caution">
    <text evidence="2">The sequence shown here is derived from an EMBL/GenBank/DDBJ whole genome shotgun (WGS) entry which is preliminary data.</text>
</comment>
<name>A0A9K3NXK5_HELAN</name>